<accession>A0AAV9Z8U2</accession>
<sequence length="446" mass="51130">RSWKRIAKKDRKNLKLWAEGARDTILRPHIPGYTDALERGWRFERDYVREVCNEFHARISWRLQDDEEPELPLPEYDRFAIPEAEELDDEEAEQERLRKETLNARIGRWLKYRARRLRRPLARDPKKDPWARLLCKLTGTSPPTKARQAYQQFMHESYDTVIEPVVRARWNATGVDEDGSSLRTKKGIDANFRATVARELFFELPATEQDAIRQRAKEEATQAKDDYLKRLKEGPSKAPEDRQRCIDNLGAFMSTLLREIYDHTGLVSFAVFGGPIPNHEGELRNLTVAHGRSLGAGGCTFPLWMKARFGRDVLDFMKEWLKGVYTKEQCEEAALPTPDDADDGLAGAKYRIDDDEDLGFVDVGNPDSDSDESSSESEASSTDEDDADSEIEADVRRGKGKKRSRKEKQKQKRKGKGKGKEKAKGEGEDEEERENAKAKKRKEAGK</sequence>
<organism evidence="2 3">
    <name type="scientific">Favolaschia claudopus</name>
    <dbReference type="NCBI Taxonomy" id="2862362"/>
    <lineage>
        <taxon>Eukaryota</taxon>
        <taxon>Fungi</taxon>
        <taxon>Dikarya</taxon>
        <taxon>Basidiomycota</taxon>
        <taxon>Agaricomycotina</taxon>
        <taxon>Agaricomycetes</taxon>
        <taxon>Agaricomycetidae</taxon>
        <taxon>Agaricales</taxon>
        <taxon>Marasmiineae</taxon>
        <taxon>Mycenaceae</taxon>
        <taxon>Favolaschia</taxon>
    </lineage>
</organism>
<proteinExistence type="predicted"/>
<feature type="non-terminal residue" evidence="2">
    <location>
        <position position="446"/>
    </location>
</feature>
<feature type="region of interest" description="Disordered" evidence="1">
    <location>
        <begin position="356"/>
        <end position="446"/>
    </location>
</feature>
<evidence type="ECO:0000313" key="3">
    <source>
        <dbReference type="Proteomes" id="UP001362999"/>
    </source>
</evidence>
<gene>
    <name evidence="2" type="ORF">R3P38DRAFT_2479003</name>
</gene>
<keyword evidence="3" id="KW-1185">Reference proteome</keyword>
<evidence type="ECO:0000313" key="2">
    <source>
        <dbReference type="EMBL" id="KAK6974632.1"/>
    </source>
</evidence>
<feature type="compositionally biased region" description="Acidic residues" evidence="1">
    <location>
        <begin position="368"/>
        <end position="392"/>
    </location>
</feature>
<name>A0AAV9Z8U2_9AGAR</name>
<dbReference type="AlphaFoldDB" id="A0AAV9Z8U2"/>
<reference evidence="2 3" key="1">
    <citation type="journal article" date="2024" name="J Genomics">
        <title>Draft genome sequencing and assembly of Favolaschia claudopus CIRM-BRFM 2984 isolated from oak limbs.</title>
        <authorList>
            <person name="Navarro D."/>
            <person name="Drula E."/>
            <person name="Chaduli D."/>
            <person name="Cazenave R."/>
            <person name="Ahrendt S."/>
            <person name="Wang J."/>
            <person name="Lipzen A."/>
            <person name="Daum C."/>
            <person name="Barry K."/>
            <person name="Grigoriev I.V."/>
            <person name="Favel A."/>
            <person name="Rosso M.N."/>
            <person name="Martin F."/>
        </authorList>
    </citation>
    <scope>NUCLEOTIDE SEQUENCE [LARGE SCALE GENOMIC DNA]</scope>
    <source>
        <strain evidence="2 3">CIRM-BRFM 2984</strain>
    </source>
</reference>
<dbReference type="EMBL" id="JAWWNJ010000182">
    <property type="protein sequence ID" value="KAK6974632.1"/>
    <property type="molecule type" value="Genomic_DNA"/>
</dbReference>
<comment type="caution">
    <text evidence="2">The sequence shown here is derived from an EMBL/GenBank/DDBJ whole genome shotgun (WGS) entry which is preliminary data.</text>
</comment>
<feature type="compositionally biased region" description="Basic residues" evidence="1">
    <location>
        <begin position="398"/>
        <end position="417"/>
    </location>
</feature>
<evidence type="ECO:0000256" key="1">
    <source>
        <dbReference type="SAM" id="MobiDB-lite"/>
    </source>
</evidence>
<feature type="non-terminal residue" evidence="2">
    <location>
        <position position="1"/>
    </location>
</feature>
<protein>
    <submittedName>
        <fullName evidence="2">Uncharacterized protein</fullName>
    </submittedName>
</protein>
<dbReference type="Proteomes" id="UP001362999">
    <property type="component" value="Unassembled WGS sequence"/>
</dbReference>